<dbReference type="Proteomes" id="UP001177023">
    <property type="component" value="Unassembled WGS sequence"/>
</dbReference>
<dbReference type="EMBL" id="CATQJA010002703">
    <property type="protein sequence ID" value="CAJ0585331.1"/>
    <property type="molecule type" value="Genomic_DNA"/>
</dbReference>
<comment type="caution">
    <text evidence="3">The sequence shown here is derived from an EMBL/GenBank/DDBJ whole genome shotgun (WGS) entry which is preliminary data.</text>
</comment>
<sequence length="216" mass="23326">MLAKFVFLGLVSCVFGCVPGHGRSPPIIVTVNSKIPKAWVTTTYSQNVIITAIKESLRKAFSIAETEYPKLKGYTMENLRHVKLIPETAYFCPPPATTPALARRVARSAQEVPPTESPVPPAPSDKPTVTPTAPTPASVGCTYDEAFVTGNNPVAGGTAVHTWKFGFVLDKVTVPTSQEQLTEFAQALQDGLKSAEYLDDVTVNPGTMSGWREENF</sequence>
<dbReference type="AlphaFoldDB" id="A0AA36DFI8"/>
<keyword evidence="2" id="KW-0732">Signal</keyword>
<reference evidence="3" key="1">
    <citation type="submission" date="2023-06" db="EMBL/GenBank/DDBJ databases">
        <authorList>
            <person name="Delattre M."/>
        </authorList>
    </citation>
    <scope>NUCLEOTIDE SEQUENCE</scope>
    <source>
        <strain evidence="3">AF72</strain>
    </source>
</reference>
<feature type="compositionally biased region" description="Low complexity" evidence="1">
    <location>
        <begin position="127"/>
        <end position="136"/>
    </location>
</feature>
<organism evidence="3 4">
    <name type="scientific">Mesorhabditis spiculigera</name>
    <dbReference type="NCBI Taxonomy" id="96644"/>
    <lineage>
        <taxon>Eukaryota</taxon>
        <taxon>Metazoa</taxon>
        <taxon>Ecdysozoa</taxon>
        <taxon>Nematoda</taxon>
        <taxon>Chromadorea</taxon>
        <taxon>Rhabditida</taxon>
        <taxon>Rhabditina</taxon>
        <taxon>Rhabditomorpha</taxon>
        <taxon>Rhabditoidea</taxon>
        <taxon>Rhabditidae</taxon>
        <taxon>Mesorhabditinae</taxon>
        <taxon>Mesorhabditis</taxon>
    </lineage>
</organism>
<protein>
    <submittedName>
        <fullName evidence="3">Uncharacterized protein</fullName>
    </submittedName>
</protein>
<name>A0AA36DFI8_9BILA</name>
<accession>A0AA36DFI8</accession>
<evidence type="ECO:0000313" key="4">
    <source>
        <dbReference type="Proteomes" id="UP001177023"/>
    </source>
</evidence>
<feature type="chain" id="PRO_5041464489" evidence="2">
    <location>
        <begin position="17"/>
        <end position="216"/>
    </location>
</feature>
<evidence type="ECO:0000256" key="2">
    <source>
        <dbReference type="SAM" id="SignalP"/>
    </source>
</evidence>
<evidence type="ECO:0000313" key="3">
    <source>
        <dbReference type="EMBL" id="CAJ0585331.1"/>
    </source>
</evidence>
<proteinExistence type="predicted"/>
<feature type="region of interest" description="Disordered" evidence="1">
    <location>
        <begin position="106"/>
        <end position="136"/>
    </location>
</feature>
<feature type="signal peptide" evidence="2">
    <location>
        <begin position="1"/>
        <end position="16"/>
    </location>
</feature>
<feature type="compositionally biased region" description="Pro residues" evidence="1">
    <location>
        <begin position="115"/>
        <end position="124"/>
    </location>
</feature>
<feature type="non-terminal residue" evidence="3">
    <location>
        <position position="1"/>
    </location>
</feature>
<gene>
    <name evidence="3" type="ORF">MSPICULIGERA_LOCUS23358</name>
</gene>
<keyword evidence="4" id="KW-1185">Reference proteome</keyword>
<evidence type="ECO:0000256" key="1">
    <source>
        <dbReference type="SAM" id="MobiDB-lite"/>
    </source>
</evidence>